<name>A0A6G0SAG7_9STRA</name>
<keyword evidence="1" id="KW-0732">Signal</keyword>
<feature type="signal peptide" evidence="1">
    <location>
        <begin position="1"/>
        <end position="24"/>
    </location>
</feature>
<reference evidence="2 3" key="1">
    <citation type="submission" date="2018-09" db="EMBL/GenBank/DDBJ databases">
        <title>Genomic investigation of the strawberry pathogen Phytophthora fragariae indicates pathogenicity is determined by transcriptional variation in three key races.</title>
        <authorList>
            <person name="Adams T.M."/>
            <person name="Armitage A.D."/>
            <person name="Sobczyk M.K."/>
            <person name="Bates H.J."/>
            <person name="Dunwell J.M."/>
            <person name="Nellist C.F."/>
            <person name="Harrison R.J."/>
        </authorList>
    </citation>
    <scope>NUCLEOTIDE SEQUENCE [LARGE SCALE GENOMIC DNA]</scope>
    <source>
        <strain evidence="2 3">NOV-77</strain>
    </source>
</reference>
<comment type="caution">
    <text evidence="2">The sequence shown here is derived from an EMBL/GenBank/DDBJ whole genome shotgun (WGS) entry which is preliminary data.</text>
</comment>
<evidence type="ECO:0000313" key="3">
    <source>
        <dbReference type="Proteomes" id="UP000486351"/>
    </source>
</evidence>
<gene>
    <name evidence="2" type="ORF">PF008_g5295</name>
</gene>
<dbReference type="EMBL" id="QXFY01000193">
    <property type="protein sequence ID" value="KAE9352812.1"/>
    <property type="molecule type" value="Genomic_DNA"/>
</dbReference>
<sequence>MHNDISSISCVCLLVLCGAIRRQGQSIRLYAAGNGCRGGRAYAPRLAVISWGTSRRS</sequence>
<dbReference type="AlphaFoldDB" id="A0A6G0SAG7"/>
<evidence type="ECO:0008006" key="4">
    <source>
        <dbReference type="Google" id="ProtNLM"/>
    </source>
</evidence>
<organism evidence="2 3">
    <name type="scientific">Phytophthora fragariae</name>
    <dbReference type="NCBI Taxonomy" id="53985"/>
    <lineage>
        <taxon>Eukaryota</taxon>
        <taxon>Sar</taxon>
        <taxon>Stramenopiles</taxon>
        <taxon>Oomycota</taxon>
        <taxon>Peronosporomycetes</taxon>
        <taxon>Peronosporales</taxon>
        <taxon>Peronosporaceae</taxon>
        <taxon>Phytophthora</taxon>
    </lineage>
</organism>
<evidence type="ECO:0000313" key="2">
    <source>
        <dbReference type="EMBL" id="KAE9352812.1"/>
    </source>
</evidence>
<protein>
    <recommendedName>
        <fullName evidence="4">Secreted protein</fullName>
    </recommendedName>
</protein>
<dbReference type="Proteomes" id="UP000486351">
    <property type="component" value="Unassembled WGS sequence"/>
</dbReference>
<accession>A0A6G0SAG7</accession>
<proteinExistence type="predicted"/>
<feature type="chain" id="PRO_5026185852" description="Secreted protein" evidence="1">
    <location>
        <begin position="25"/>
        <end position="57"/>
    </location>
</feature>
<evidence type="ECO:0000256" key="1">
    <source>
        <dbReference type="SAM" id="SignalP"/>
    </source>
</evidence>